<dbReference type="GeneID" id="20191190"/>
<sequence>MSSSAVQLSREASPASVSTPAASRTITKTSASTSTSSMTPSSAISAISAGKSVPAVSLTICQAPRLQRQLLFQLQAPARL</sequence>
<dbReference type="RefSeq" id="XP_008903440.1">
    <property type="nucleotide sequence ID" value="XM_008905192.1"/>
</dbReference>
<feature type="compositionally biased region" description="Low complexity" evidence="1">
    <location>
        <begin position="12"/>
        <end position="41"/>
    </location>
</feature>
<proteinExistence type="predicted"/>
<evidence type="ECO:0000313" key="2">
    <source>
        <dbReference type="EMBL" id="ETN11499.1"/>
    </source>
</evidence>
<dbReference type="EMBL" id="KI669579">
    <property type="protein sequence ID" value="ETN11499.1"/>
    <property type="molecule type" value="Genomic_DNA"/>
</dbReference>
<evidence type="ECO:0000256" key="1">
    <source>
        <dbReference type="SAM" id="MobiDB-lite"/>
    </source>
</evidence>
<reference evidence="3" key="1">
    <citation type="submission" date="2011-12" db="EMBL/GenBank/DDBJ databases">
        <authorList>
            <consortium name="The Broad Institute Genome Sequencing Platform"/>
            <person name="Russ C."/>
            <person name="Tyler B."/>
            <person name="Panabieres F."/>
            <person name="Shan W."/>
            <person name="Tripathy S."/>
            <person name="Grunwald N."/>
            <person name="Machado M."/>
            <person name="Young S.K."/>
            <person name="Zeng Q."/>
            <person name="Gargeya S."/>
            <person name="Fitzgerald M."/>
            <person name="Haas B."/>
            <person name="Abouelleil A."/>
            <person name="Alvarado L."/>
            <person name="Arachchi H.M."/>
            <person name="Berlin A."/>
            <person name="Chapman S.B."/>
            <person name="Gearin G."/>
            <person name="Goldberg J."/>
            <person name="Griggs A."/>
            <person name="Gujja S."/>
            <person name="Hansen M."/>
            <person name="Heiman D."/>
            <person name="Howarth C."/>
            <person name="Larimer J."/>
            <person name="Lui A."/>
            <person name="MacDonald P.J.P."/>
            <person name="McCowen C."/>
            <person name="Montmayeur A."/>
            <person name="Murphy C."/>
            <person name="Neiman D."/>
            <person name="Pearson M."/>
            <person name="Priest M."/>
            <person name="Roberts A."/>
            <person name="Saif S."/>
            <person name="Shea T."/>
            <person name="Sisk P."/>
            <person name="Stolte C."/>
            <person name="Sykes S."/>
            <person name="Wortman J."/>
            <person name="Nusbaum C."/>
            <person name="Birren B."/>
        </authorList>
    </citation>
    <scope>NUCLEOTIDE SEQUENCE [LARGE SCALE GENOMIC DNA]</scope>
    <source>
        <strain evidence="3">INRA-310</strain>
    </source>
</reference>
<dbReference type="AlphaFoldDB" id="W2QG63"/>
<feature type="region of interest" description="Disordered" evidence="1">
    <location>
        <begin position="1"/>
        <end position="41"/>
    </location>
</feature>
<organism evidence="2 3">
    <name type="scientific">Phytophthora nicotianae (strain INRA-310)</name>
    <name type="common">Phytophthora parasitica</name>
    <dbReference type="NCBI Taxonomy" id="761204"/>
    <lineage>
        <taxon>Eukaryota</taxon>
        <taxon>Sar</taxon>
        <taxon>Stramenopiles</taxon>
        <taxon>Oomycota</taxon>
        <taxon>Peronosporomycetes</taxon>
        <taxon>Peronosporales</taxon>
        <taxon>Peronosporaceae</taxon>
        <taxon>Phytophthora</taxon>
    </lineage>
</organism>
<gene>
    <name evidence="2" type="ORF">PPTG_22591</name>
</gene>
<reference evidence="2 3" key="2">
    <citation type="submission" date="2013-11" db="EMBL/GenBank/DDBJ databases">
        <title>The Genome Sequence of Phytophthora parasitica INRA-310.</title>
        <authorList>
            <consortium name="The Broad Institute Genomics Platform"/>
            <person name="Russ C."/>
            <person name="Tyler B."/>
            <person name="Panabieres F."/>
            <person name="Shan W."/>
            <person name="Tripathy S."/>
            <person name="Grunwald N."/>
            <person name="Machado M."/>
            <person name="Johnson C.S."/>
            <person name="Arredondo F."/>
            <person name="Hong C."/>
            <person name="Coffey M."/>
            <person name="Young S.K."/>
            <person name="Zeng Q."/>
            <person name="Gargeya S."/>
            <person name="Fitzgerald M."/>
            <person name="Abouelleil A."/>
            <person name="Alvarado L."/>
            <person name="Chapman S.B."/>
            <person name="Gainer-Dewar J."/>
            <person name="Goldberg J."/>
            <person name="Griggs A."/>
            <person name="Gujja S."/>
            <person name="Hansen M."/>
            <person name="Howarth C."/>
            <person name="Imamovic A."/>
            <person name="Ireland A."/>
            <person name="Larimer J."/>
            <person name="McCowan C."/>
            <person name="Murphy C."/>
            <person name="Pearson M."/>
            <person name="Poon T.W."/>
            <person name="Priest M."/>
            <person name="Roberts A."/>
            <person name="Saif S."/>
            <person name="Shea T."/>
            <person name="Sykes S."/>
            <person name="Wortman J."/>
            <person name="Nusbaum C."/>
            <person name="Birren B."/>
        </authorList>
    </citation>
    <scope>NUCLEOTIDE SEQUENCE [LARGE SCALE GENOMIC DNA]</scope>
    <source>
        <strain evidence="2 3">INRA-310</strain>
    </source>
</reference>
<accession>W2QG63</accession>
<protein>
    <submittedName>
        <fullName evidence="2">Uncharacterized protein</fullName>
    </submittedName>
</protein>
<dbReference type="Proteomes" id="UP000018817">
    <property type="component" value="Unassembled WGS sequence"/>
</dbReference>
<name>W2QG63_PHYN3</name>
<evidence type="ECO:0000313" key="3">
    <source>
        <dbReference type="Proteomes" id="UP000018817"/>
    </source>
</evidence>
<dbReference type="VEuPathDB" id="FungiDB:PPTG_22591"/>